<feature type="transmembrane region" description="Helical" evidence="5">
    <location>
        <begin position="6"/>
        <end position="24"/>
    </location>
</feature>
<keyword evidence="2 5" id="KW-0812">Transmembrane</keyword>
<dbReference type="InterPro" id="IPR006603">
    <property type="entry name" value="PQ-loop_rpt"/>
</dbReference>
<comment type="subcellular location">
    <subcellularLocation>
        <location evidence="1">Membrane</location>
        <topology evidence="1">Multi-pass membrane protein</topology>
    </subcellularLocation>
</comment>
<evidence type="ECO:0000256" key="4">
    <source>
        <dbReference type="ARBA" id="ARBA00023136"/>
    </source>
</evidence>
<evidence type="ECO:0008006" key="7">
    <source>
        <dbReference type="Google" id="ProtNLM"/>
    </source>
</evidence>
<dbReference type="SMART" id="SM00679">
    <property type="entry name" value="CTNS"/>
    <property type="match status" value="1"/>
</dbReference>
<keyword evidence="3 5" id="KW-1133">Transmembrane helix</keyword>
<evidence type="ECO:0000313" key="6">
    <source>
        <dbReference type="EMBL" id="SVE59890.1"/>
    </source>
</evidence>
<dbReference type="GO" id="GO:0016020">
    <property type="term" value="C:membrane"/>
    <property type="evidence" value="ECO:0007669"/>
    <property type="project" value="UniProtKB-SubCell"/>
</dbReference>
<dbReference type="Pfam" id="PF04193">
    <property type="entry name" value="PQ-loop"/>
    <property type="match status" value="1"/>
</dbReference>
<dbReference type="GO" id="GO:0051119">
    <property type="term" value="F:sugar transmembrane transporter activity"/>
    <property type="evidence" value="ECO:0007669"/>
    <property type="project" value="InterPro"/>
</dbReference>
<protein>
    <recommendedName>
        <fullName evidence="7">Sugar transporter SemiSWEET</fullName>
    </recommendedName>
</protein>
<accession>A0A383EU86</accession>
<feature type="non-terminal residue" evidence="6">
    <location>
        <position position="79"/>
    </location>
</feature>
<evidence type="ECO:0000256" key="5">
    <source>
        <dbReference type="SAM" id="Phobius"/>
    </source>
</evidence>
<keyword evidence="4 5" id="KW-0472">Membrane</keyword>
<dbReference type="Gene3D" id="1.20.1280.290">
    <property type="match status" value="1"/>
</dbReference>
<proteinExistence type="predicted"/>
<dbReference type="NCBIfam" id="NF037968">
    <property type="entry name" value="SemiSWEET_2"/>
    <property type="match status" value="1"/>
</dbReference>
<dbReference type="AlphaFoldDB" id="A0A383EU86"/>
<evidence type="ECO:0000256" key="1">
    <source>
        <dbReference type="ARBA" id="ARBA00004141"/>
    </source>
</evidence>
<name>A0A383EU86_9ZZZZ</name>
<reference evidence="6" key="1">
    <citation type="submission" date="2018-05" db="EMBL/GenBank/DDBJ databases">
        <authorList>
            <person name="Lanie J.A."/>
            <person name="Ng W.-L."/>
            <person name="Kazmierczak K.M."/>
            <person name="Andrzejewski T.M."/>
            <person name="Davidsen T.M."/>
            <person name="Wayne K.J."/>
            <person name="Tettelin H."/>
            <person name="Glass J.I."/>
            <person name="Rusch D."/>
            <person name="Podicherti R."/>
            <person name="Tsui H.-C.T."/>
            <person name="Winkler M.E."/>
        </authorList>
    </citation>
    <scope>NUCLEOTIDE SEQUENCE</scope>
</reference>
<evidence type="ECO:0000256" key="3">
    <source>
        <dbReference type="ARBA" id="ARBA00022989"/>
    </source>
</evidence>
<organism evidence="6">
    <name type="scientific">marine metagenome</name>
    <dbReference type="NCBI Taxonomy" id="408172"/>
    <lineage>
        <taxon>unclassified sequences</taxon>
        <taxon>metagenomes</taxon>
        <taxon>ecological metagenomes</taxon>
    </lineage>
</organism>
<feature type="transmembrane region" description="Helical" evidence="5">
    <location>
        <begin position="36"/>
        <end position="56"/>
    </location>
</feature>
<dbReference type="InterPro" id="IPR047662">
    <property type="entry name" value="SemiSWEET"/>
</dbReference>
<gene>
    <name evidence="6" type="ORF">METZ01_LOCUS512744</name>
</gene>
<evidence type="ECO:0000256" key="2">
    <source>
        <dbReference type="ARBA" id="ARBA00022692"/>
    </source>
</evidence>
<feature type="transmembrane region" description="Helical" evidence="5">
    <location>
        <begin position="62"/>
        <end position="78"/>
    </location>
</feature>
<sequence>MSVATLFAYFAGFLTTVSLVPQVVKTWKTKSADDFSLWMLLIWCTGIMCWVVYGVLTNANPIIVWNVCTFIFAGAILAM</sequence>
<dbReference type="EMBL" id="UINC01228536">
    <property type="protein sequence ID" value="SVE59890.1"/>
    <property type="molecule type" value="Genomic_DNA"/>
</dbReference>